<keyword evidence="3" id="KW-0862">Zinc</keyword>
<evidence type="ECO:0000313" key="8">
    <source>
        <dbReference type="EMBL" id="KAK1686380.1"/>
    </source>
</evidence>
<sequence>MAGQDKRTLMSVGDGKRNAKKGRTQALVPVMKPNIQQQVTEDIENGELAHGRNMQALVPLVKDMPSQIDVRIDVTLLHCQACRRPLKPPVFMCASGHAVCCHCRKSHDEMCGVASIHCGGLGAFICASKVACSYKDFGCDSYVVYHQADAHMRACHFAPCKCPDSGCGFVGAPAGLIEHFATIHSRPITYVRYGRSWNLSLPLSKSWHVIVGQEDQNVFLVTLGELGAAATLVSLVCVRANNTASTATRFWCKLSVVYPGGDKDKVVLMSSTVSNNAMFDGTPRPGEGMFLTVPRELISGELLAINVRIDPFSH</sequence>
<dbReference type="PROSITE" id="PS51081">
    <property type="entry name" value="ZF_SIAH"/>
    <property type="match status" value="1"/>
</dbReference>
<dbReference type="GO" id="GO:0008270">
    <property type="term" value="F:zinc ion binding"/>
    <property type="evidence" value="ECO:0007669"/>
    <property type="project" value="UniProtKB-KW"/>
</dbReference>
<dbReference type="EMBL" id="JAUUTY010000002">
    <property type="protein sequence ID" value="KAK1686380.1"/>
    <property type="molecule type" value="Genomic_DNA"/>
</dbReference>
<keyword evidence="1" id="KW-0479">Metal-binding</keyword>
<comment type="caution">
    <text evidence="8">The sequence shown here is derived from an EMBL/GenBank/DDBJ whole genome shotgun (WGS) entry which is preliminary data.</text>
</comment>
<comment type="function">
    <text evidence="4">E3 ubiquitin-protein ligase that mediates ubiquitination and subsequent proteasomal degradation of target proteins. E3 ubiquitin ligases accept ubiquitin from an E2 ubiquitin-conjugating enzyme in the form of a thioester and then directly transfers the ubiquitin to targeted substrates. It probably triggers the ubiquitin-mediated degradation of different substrates.</text>
</comment>
<dbReference type="InterPro" id="IPR044286">
    <property type="entry name" value="SINL_plant"/>
</dbReference>
<evidence type="ECO:0000256" key="2">
    <source>
        <dbReference type="ARBA" id="ARBA00022771"/>
    </source>
</evidence>
<proteinExistence type="predicted"/>
<dbReference type="InterPro" id="IPR013083">
    <property type="entry name" value="Znf_RING/FYVE/PHD"/>
</dbReference>
<evidence type="ECO:0000256" key="1">
    <source>
        <dbReference type="ARBA" id="ARBA00022723"/>
    </source>
</evidence>
<dbReference type="Gene3D" id="3.30.40.10">
    <property type="entry name" value="Zinc/RING finger domain, C3HC4 (zinc finger)"/>
    <property type="match status" value="1"/>
</dbReference>
<dbReference type="Pfam" id="PF21361">
    <property type="entry name" value="Sina_ZnF"/>
    <property type="match status" value="1"/>
</dbReference>
<keyword evidence="2 5" id="KW-0863">Zinc-finger</keyword>
<evidence type="ECO:0000256" key="5">
    <source>
        <dbReference type="PROSITE-ProRule" id="PRU00455"/>
    </source>
</evidence>
<evidence type="ECO:0000313" key="9">
    <source>
        <dbReference type="Proteomes" id="UP001231189"/>
    </source>
</evidence>
<name>A0AAD8TPF1_LOLMU</name>
<evidence type="ECO:0000256" key="4">
    <source>
        <dbReference type="ARBA" id="ARBA00024004"/>
    </source>
</evidence>
<evidence type="ECO:0000256" key="3">
    <source>
        <dbReference type="ARBA" id="ARBA00022833"/>
    </source>
</evidence>
<feature type="domain" description="SIAH-type" evidence="7">
    <location>
        <begin position="127"/>
        <end position="185"/>
    </location>
</feature>
<dbReference type="PANTHER" id="PTHR46632">
    <property type="entry name" value="E3 UBIQUITIN-PROTEIN LIGASE SINA-LIKE 4"/>
    <property type="match status" value="1"/>
</dbReference>
<feature type="region of interest" description="Disordered" evidence="6">
    <location>
        <begin position="1"/>
        <end position="21"/>
    </location>
</feature>
<keyword evidence="9" id="KW-1185">Reference proteome</keyword>
<dbReference type="AlphaFoldDB" id="A0AAD8TPF1"/>
<gene>
    <name evidence="8" type="ORF">QYE76_047228</name>
</gene>
<evidence type="ECO:0000256" key="6">
    <source>
        <dbReference type="SAM" id="MobiDB-lite"/>
    </source>
</evidence>
<dbReference type="SUPFAM" id="SSF49599">
    <property type="entry name" value="TRAF domain-like"/>
    <property type="match status" value="1"/>
</dbReference>
<organism evidence="8 9">
    <name type="scientific">Lolium multiflorum</name>
    <name type="common">Italian ryegrass</name>
    <name type="synonym">Lolium perenne subsp. multiflorum</name>
    <dbReference type="NCBI Taxonomy" id="4521"/>
    <lineage>
        <taxon>Eukaryota</taxon>
        <taxon>Viridiplantae</taxon>
        <taxon>Streptophyta</taxon>
        <taxon>Embryophyta</taxon>
        <taxon>Tracheophyta</taxon>
        <taxon>Spermatophyta</taxon>
        <taxon>Magnoliopsida</taxon>
        <taxon>Liliopsida</taxon>
        <taxon>Poales</taxon>
        <taxon>Poaceae</taxon>
        <taxon>BOP clade</taxon>
        <taxon>Pooideae</taxon>
        <taxon>Poodae</taxon>
        <taxon>Poeae</taxon>
        <taxon>Poeae Chloroplast Group 2 (Poeae type)</taxon>
        <taxon>Loliodinae</taxon>
        <taxon>Loliinae</taxon>
        <taxon>Lolium</taxon>
    </lineage>
</organism>
<reference evidence="8" key="1">
    <citation type="submission" date="2023-07" db="EMBL/GenBank/DDBJ databases">
        <title>A chromosome-level genome assembly of Lolium multiflorum.</title>
        <authorList>
            <person name="Chen Y."/>
            <person name="Copetti D."/>
            <person name="Kolliker R."/>
            <person name="Studer B."/>
        </authorList>
    </citation>
    <scope>NUCLEOTIDE SEQUENCE</scope>
    <source>
        <strain evidence="8">02402/16</strain>
        <tissue evidence="8">Leaf</tissue>
    </source>
</reference>
<protein>
    <recommendedName>
        <fullName evidence="7">SIAH-type domain-containing protein</fullName>
    </recommendedName>
</protein>
<evidence type="ECO:0000259" key="7">
    <source>
        <dbReference type="PROSITE" id="PS51081"/>
    </source>
</evidence>
<dbReference type="PANTHER" id="PTHR46632:SF9">
    <property type="entry name" value="RING-TYPE E3 UBIQUITIN TRANSFERASE"/>
    <property type="match status" value="1"/>
</dbReference>
<dbReference type="Proteomes" id="UP001231189">
    <property type="component" value="Unassembled WGS sequence"/>
</dbReference>
<accession>A0AAD8TPF1</accession>
<dbReference type="InterPro" id="IPR013010">
    <property type="entry name" value="Znf_SIAH"/>
</dbReference>